<reference evidence="6 7" key="1">
    <citation type="submission" date="2012-11" db="EMBL/GenBank/DDBJ databases">
        <title>Genome assembly of Thiorhodococcus sp. AK35.</title>
        <authorList>
            <person name="Nupur N."/>
            <person name="Khatri I."/>
            <person name="Subramanian S."/>
            <person name="Pinnaka A."/>
        </authorList>
    </citation>
    <scope>NUCLEOTIDE SEQUENCE [LARGE SCALE GENOMIC DNA]</scope>
    <source>
        <strain evidence="6 7">AK35</strain>
    </source>
</reference>
<dbReference type="Pfam" id="PF00109">
    <property type="entry name" value="ketoacyl-synt"/>
    <property type="match status" value="1"/>
</dbReference>
<dbReference type="SUPFAM" id="SSF53901">
    <property type="entry name" value="Thiolase-like"/>
    <property type="match status" value="2"/>
</dbReference>
<dbReference type="InterPro" id="IPR018201">
    <property type="entry name" value="Ketoacyl_synth_AS"/>
</dbReference>
<gene>
    <name evidence="6" type="ORF">D779_0372</name>
</gene>
<proteinExistence type="inferred from homology"/>
<dbReference type="Pfam" id="PF02801">
    <property type="entry name" value="Ketoacyl-synt_C"/>
    <property type="match status" value="1"/>
</dbReference>
<dbReference type="UniPathway" id="UPA00094"/>
<dbReference type="SMART" id="SM00825">
    <property type="entry name" value="PKS_KS"/>
    <property type="match status" value="1"/>
</dbReference>
<protein>
    <submittedName>
        <fullName evidence="6">3-oxoacyl-[ACP] synthase FabV like protein</fullName>
    </submittedName>
</protein>
<comment type="caution">
    <text evidence="6">The sequence shown here is derived from an EMBL/GenBank/DDBJ whole genome shotgun (WGS) entry which is preliminary data.</text>
</comment>
<dbReference type="Gene3D" id="3.40.47.10">
    <property type="match status" value="1"/>
</dbReference>
<dbReference type="GO" id="GO:0005829">
    <property type="term" value="C:cytosol"/>
    <property type="evidence" value="ECO:0007669"/>
    <property type="project" value="TreeGrafter"/>
</dbReference>
<dbReference type="InterPro" id="IPR016039">
    <property type="entry name" value="Thiolase-like"/>
</dbReference>
<dbReference type="PATRIC" id="fig|1249627.3.peg.949"/>
<comment type="similarity">
    <text evidence="2 4">Belongs to the thiolase-like superfamily. Beta-ketoacyl-ACP synthases family.</text>
</comment>
<dbReference type="NCBIfam" id="NF006618">
    <property type="entry name" value="PRK09185.1"/>
    <property type="match status" value="1"/>
</dbReference>
<dbReference type="Proteomes" id="UP000019460">
    <property type="component" value="Unassembled WGS sequence"/>
</dbReference>
<feature type="domain" description="Ketosynthase family 3 (KS3)" evidence="5">
    <location>
        <begin position="1"/>
        <end position="396"/>
    </location>
</feature>
<dbReference type="PROSITE" id="PS52004">
    <property type="entry name" value="KS3_2"/>
    <property type="match status" value="1"/>
</dbReference>
<dbReference type="eggNOG" id="COG0304">
    <property type="taxonomic scope" value="Bacteria"/>
</dbReference>
<evidence type="ECO:0000256" key="1">
    <source>
        <dbReference type="ARBA" id="ARBA00005194"/>
    </source>
</evidence>
<dbReference type="CDD" id="cd00834">
    <property type="entry name" value="KAS_I_II"/>
    <property type="match status" value="1"/>
</dbReference>
<dbReference type="InterPro" id="IPR014030">
    <property type="entry name" value="Ketoacyl_synth_N"/>
</dbReference>
<evidence type="ECO:0000259" key="5">
    <source>
        <dbReference type="PROSITE" id="PS52004"/>
    </source>
</evidence>
<keyword evidence="7" id="KW-1185">Reference proteome</keyword>
<comment type="pathway">
    <text evidence="1">Lipid metabolism; fatty acid biosynthesis.</text>
</comment>
<accession>W9W0U5</accession>
<dbReference type="AlphaFoldDB" id="W9W0U5"/>
<evidence type="ECO:0000256" key="3">
    <source>
        <dbReference type="ARBA" id="ARBA00022679"/>
    </source>
</evidence>
<dbReference type="InterPro" id="IPR014031">
    <property type="entry name" value="Ketoacyl_synth_C"/>
</dbReference>
<evidence type="ECO:0000313" key="7">
    <source>
        <dbReference type="Proteomes" id="UP000019460"/>
    </source>
</evidence>
<evidence type="ECO:0000256" key="4">
    <source>
        <dbReference type="RuleBase" id="RU003694"/>
    </source>
</evidence>
<dbReference type="GO" id="GO:0004315">
    <property type="term" value="F:3-oxoacyl-[acyl-carrier-protein] synthase activity"/>
    <property type="evidence" value="ECO:0007669"/>
    <property type="project" value="InterPro"/>
</dbReference>
<sequence>MSIEPLSVTAFTLVNALGLGCTATLEALRDGRSGLTHCDLPEIALDTWIGRVPDLESAPLPAGLEIFDCRNNRLANLTLQQDGFDREVERVRARYGPERIGLFLGTSTSGLEHTEAAYRRRARSGTRDLGDDLRFDHTHSNFSLGAFCRSRLGIGGPTQVVSTACSSSAKVFATASRHLASGLCDAAIVGGADTLCATTLHGFASLELLAPEPCRPWGRDRRGIALGEGAGFVLLERIAPDPDRPALLGYGESSDAHHISSPHPEGLGPALAMRAALERAGLAPGSIDYLNLHATGTPANDRAEDLGIAHCFDRPPRASGTKGWTGHTLGAAGVTEVVICLLTLEHGFLPENLNRGERDPDLKLDVLEAGIDLEPRIVMTNSFGFGGTNASLVLGYPG</sequence>
<organism evidence="6 7">
    <name type="scientific">Imhoffiella purpurea</name>
    <dbReference type="NCBI Taxonomy" id="1249627"/>
    <lineage>
        <taxon>Bacteria</taxon>
        <taxon>Pseudomonadati</taxon>
        <taxon>Pseudomonadota</taxon>
        <taxon>Gammaproteobacteria</taxon>
        <taxon>Chromatiales</taxon>
        <taxon>Chromatiaceae</taxon>
        <taxon>Imhoffiella</taxon>
    </lineage>
</organism>
<keyword evidence="3 4" id="KW-0808">Transferase</keyword>
<dbReference type="STRING" id="1249627.D779_0372"/>
<dbReference type="InterPro" id="IPR000794">
    <property type="entry name" value="Beta-ketoacyl_synthase"/>
</dbReference>
<evidence type="ECO:0000313" key="6">
    <source>
        <dbReference type="EMBL" id="EXJ16230.1"/>
    </source>
</evidence>
<evidence type="ECO:0000256" key="2">
    <source>
        <dbReference type="ARBA" id="ARBA00008467"/>
    </source>
</evidence>
<dbReference type="InterPro" id="IPR020841">
    <property type="entry name" value="PKS_Beta-ketoAc_synthase_dom"/>
</dbReference>
<name>W9W0U5_9GAMM</name>
<dbReference type="PROSITE" id="PS00606">
    <property type="entry name" value="KS3_1"/>
    <property type="match status" value="1"/>
</dbReference>
<dbReference type="GO" id="GO:0006633">
    <property type="term" value="P:fatty acid biosynthetic process"/>
    <property type="evidence" value="ECO:0007669"/>
    <property type="project" value="UniProtKB-UniPathway"/>
</dbReference>
<dbReference type="PANTHER" id="PTHR11712">
    <property type="entry name" value="POLYKETIDE SYNTHASE-RELATED"/>
    <property type="match status" value="1"/>
</dbReference>
<dbReference type="EMBL" id="AONC01000013">
    <property type="protein sequence ID" value="EXJ16230.1"/>
    <property type="molecule type" value="Genomic_DNA"/>
</dbReference>
<dbReference type="PANTHER" id="PTHR11712:SF320">
    <property type="entry name" value="BETA-KETOACYL SYNTHASE"/>
    <property type="match status" value="1"/>
</dbReference>